<feature type="active site" description="Proton acceptor" evidence="4">
    <location>
        <position position="388"/>
    </location>
</feature>
<feature type="active site" description="Nucleophile" evidence="4">
    <location>
        <position position="188"/>
    </location>
</feature>
<dbReference type="EMBL" id="JAJGCB010000001">
    <property type="protein sequence ID" value="KAJ8995650.1"/>
    <property type="molecule type" value="Genomic_DNA"/>
</dbReference>
<dbReference type="InterPro" id="IPR010497">
    <property type="entry name" value="Epoxide_hydro_N"/>
</dbReference>
<evidence type="ECO:0000256" key="4">
    <source>
        <dbReference type="PIRSR" id="PIRSR001112-1"/>
    </source>
</evidence>
<dbReference type="SUPFAM" id="SSF53474">
    <property type="entry name" value="alpha/beta-Hydrolases"/>
    <property type="match status" value="1"/>
</dbReference>
<evidence type="ECO:0000259" key="5">
    <source>
        <dbReference type="Pfam" id="PF06441"/>
    </source>
</evidence>
<dbReference type="InterPro" id="IPR029058">
    <property type="entry name" value="AB_hydrolase_fold"/>
</dbReference>
<dbReference type="Gene3D" id="3.40.50.1820">
    <property type="entry name" value="alpha/beta hydrolase"/>
    <property type="match status" value="1"/>
</dbReference>
<dbReference type="InterPro" id="IPR016292">
    <property type="entry name" value="Epoxide_hydrolase"/>
</dbReference>
<reference evidence="6" key="1">
    <citation type="submission" date="2023-01" db="EMBL/GenBank/DDBJ databases">
        <title>Exophiala dermititidis isolated from Cystic Fibrosis Patient.</title>
        <authorList>
            <person name="Kurbessoian T."/>
            <person name="Crocker A."/>
            <person name="Murante D."/>
            <person name="Hogan D.A."/>
            <person name="Stajich J.E."/>
        </authorList>
    </citation>
    <scope>NUCLEOTIDE SEQUENCE</scope>
    <source>
        <strain evidence="6">Ex8</strain>
    </source>
</reference>
<comment type="similarity">
    <text evidence="1">Belongs to the peptidase S33 family.</text>
</comment>
<name>A0AAN6F4V5_EXODE</name>
<feature type="domain" description="Epoxide hydrolase N-terminal" evidence="5">
    <location>
        <begin position="7"/>
        <end position="121"/>
    </location>
</feature>
<dbReference type="PANTHER" id="PTHR21661:SF35">
    <property type="entry name" value="EPOXIDE HYDROLASE"/>
    <property type="match status" value="1"/>
</dbReference>
<dbReference type="PANTHER" id="PTHR21661">
    <property type="entry name" value="EPOXIDE HYDROLASE 1-RELATED"/>
    <property type="match status" value="1"/>
</dbReference>
<evidence type="ECO:0000256" key="2">
    <source>
        <dbReference type="ARBA" id="ARBA00022797"/>
    </source>
</evidence>
<dbReference type="Proteomes" id="UP001161757">
    <property type="component" value="Unassembled WGS sequence"/>
</dbReference>
<gene>
    <name evidence="6" type="ORF">HRR80_000413</name>
</gene>
<dbReference type="AlphaFoldDB" id="A0AAN6F4V5"/>
<keyword evidence="2" id="KW-0058">Aromatic hydrocarbons catabolism</keyword>
<evidence type="ECO:0000256" key="1">
    <source>
        <dbReference type="ARBA" id="ARBA00010088"/>
    </source>
</evidence>
<evidence type="ECO:0000313" key="7">
    <source>
        <dbReference type="Proteomes" id="UP001161757"/>
    </source>
</evidence>
<protein>
    <recommendedName>
        <fullName evidence="5">Epoxide hydrolase N-terminal domain-containing protein</fullName>
    </recommendedName>
</protein>
<dbReference type="InterPro" id="IPR000639">
    <property type="entry name" value="Epox_hydrolase-like"/>
</dbReference>
<dbReference type="GO" id="GO:0097176">
    <property type="term" value="P:epoxide metabolic process"/>
    <property type="evidence" value="ECO:0007669"/>
    <property type="project" value="TreeGrafter"/>
</dbReference>
<keyword evidence="3" id="KW-0378">Hydrolase</keyword>
<dbReference type="GO" id="GO:0004301">
    <property type="term" value="F:epoxide hydrolase activity"/>
    <property type="evidence" value="ECO:0007669"/>
    <property type="project" value="TreeGrafter"/>
</dbReference>
<proteinExistence type="inferred from homology"/>
<accession>A0AAN6F4V5</accession>
<dbReference type="PIRSF" id="PIRSF001112">
    <property type="entry name" value="Epoxide_hydrolase"/>
    <property type="match status" value="1"/>
</dbReference>
<dbReference type="Pfam" id="PF06441">
    <property type="entry name" value="EHN"/>
    <property type="match status" value="1"/>
</dbReference>
<evidence type="ECO:0000256" key="3">
    <source>
        <dbReference type="ARBA" id="ARBA00022801"/>
    </source>
</evidence>
<dbReference type="PRINTS" id="PR00412">
    <property type="entry name" value="EPOXHYDRLASE"/>
</dbReference>
<evidence type="ECO:0000313" key="6">
    <source>
        <dbReference type="EMBL" id="KAJ8995650.1"/>
    </source>
</evidence>
<organism evidence="6 7">
    <name type="scientific">Exophiala dermatitidis</name>
    <name type="common">Black yeast-like fungus</name>
    <name type="synonym">Wangiella dermatitidis</name>
    <dbReference type="NCBI Taxonomy" id="5970"/>
    <lineage>
        <taxon>Eukaryota</taxon>
        <taxon>Fungi</taxon>
        <taxon>Dikarya</taxon>
        <taxon>Ascomycota</taxon>
        <taxon>Pezizomycotina</taxon>
        <taxon>Eurotiomycetes</taxon>
        <taxon>Chaetothyriomycetidae</taxon>
        <taxon>Chaetothyriales</taxon>
        <taxon>Herpotrichiellaceae</taxon>
        <taxon>Exophiala</taxon>
    </lineage>
</organism>
<sequence>MAETDQIEPFTISIPDSELADLQTRLSLARFPDSIDSAGWDYGAPLDDIQRLTHHWRDKFDWRQAETKLNEMPQYTTSIQVSSSGDQVHPPLKIHFVHQRSKNPRAIPLLFVHGWPGSFIEASKIWKKLTDPDAEGSPSFHFIAPSLPNFGFSQGSPKPKFALAQYAETCHLLMLRLGYTQYVTQGGDWGFYITRAMSLLFPNHCKATHVNMDQGSAPSWTTHPRLALQHALTPYTERERQGLRRTKWFMDEGSGYRTLQSTKPQTLGYALADSPVGLLAWIYEKLHDWTDDYPWTDDEVCTWVAIYWFSTMGPAASLRIYYESAHEWEHECEHAGRVLRDRTTSYIGGNGVKLGLSHSPKELRVLPNTWTRALGDVVFERTHDSGGHFFAYEKPEHLVADVRDMFGRKGGASGVVDGATGY</sequence>
<comment type="caution">
    <text evidence="6">The sequence shown here is derived from an EMBL/GenBank/DDBJ whole genome shotgun (WGS) entry which is preliminary data.</text>
</comment>
<feature type="active site" description="Proton donor" evidence="4">
    <location>
        <position position="321"/>
    </location>
</feature>